<dbReference type="GO" id="GO:0016020">
    <property type="term" value="C:membrane"/>
    <property type="evidence" value="ECO:0007669"/>
    <property type="project" value="InterPro"/>
</dbReference>
<keyword evidence="1" id="KW-0472">Membrane</keyword>
<dbReference type="OrthoDB" id="5460360at2"/>
<dbReference type="InterPro" id="IPR017516">
    <property type="entry name" value="AbrB_dup"/>
</dbReference>
<dbReference type="STRING" id="43064.SAMN04488086_105145"/>
<dbReference type="RefSeq" id="WP_086943111.1">
    <property type="nucleotide sequence ID" value="NZ_FONM01000005.1"/>
</dbReference>
<dbReference type="AlphaFoldDB" id="A0A1W1IH94"/>
<keyword evidence="3" id="KW-1185">Reference proteome</keyword>
<reference evidence="3" key="1">
    <citation type="submission" date="2016-04" db="EMBL/GenBank/DDBJ databases">
        <authorList>
            <person name="Strepis N."/>
        </authorList>
    </citation>
    <scope>NUCLEOTIDE SEQUENCE [LARGE SCALE GENOMIC DNA]</scope>
</reference>
<feature type="transmembrane region" description="Helical" evidence="1">
    <location>
        <begin position="158"/>
        <end position="179"/>
    </location>
</feature>
<dbReference type="PANTHER" id="PTHR38457:SF1">
    <property type="entry name" value="REGULATOR ABRB-RELATED"/>
    <property type="match status" value="1"/>
</dbReference>
<evidence type="ECO:0000256" key="1">
    <source>
        <dbReference type="SAM" id="Phobius"/>
    </source>
</evidence>
<feature type="transmembrane region" description="Helical" evidence="1">
    <location>
        <begin position="69"/>
        <end position="88"/>
    </location>
</feature>
<sequence length="181" mass="19412">MKGESHSDIREHKHMNFGKLLGTLIVAFIGGWAGIRFRVPAGGMIGSLVAVAIYNYFSQMGYMPANLKIIGQIIIGGTIGMNFTKSSLAEMKQVFFPAVTSVLILLTVGVIAGYILHKVAGIDLITALLGTSPGGLTDMTILAAAFEADTIVVSSIHLVRLFSVILLMPIFVRIISTYINK</sequence>
<dbReference type="PANTHER" id="PTHR38457">
    <property type="entry name" value="REGULATOR ABRB-RELATED"/>
    <property type="match status" value="1"/>
</dbReference>
<keyword evidence="1" id="KW-1133">Transmembrane helix</keyword>
<dbReference type="InterPro" id="IPR007820">
    <property type="entry name" value="AbrB_fam"/>
</dbReference>
<feature type="transmembrane region" description="Helical" evidence="1">
    <location>
        <begin position="16"/>
        <end position="35"/>
    </location>
</feature>
<keyword evidence="1" id="KW-0812">Transmembrane</keyword>
<feature type="transmembrane region" description="Helical" evidence="1">
    <location>
        <begin position="41"/>
        <end position="57"/>
    </location>
</feature>
<protein>
    <submittedName>
        <fullName evidence="2">Abrb duplication</fullName>
    </submittedName>
</protein>
<accession>A0A1W1IH94</accession>
<evidence type="ECO:0000313" key="2">
    <source>
        <dbReference type="EMBL" id="SLM52340.1"/>
    </source>
</evidence>
<name>A0A1W1IH94_9LACT</name>
<proteinExistence type="predicted"/>
<evidence type="ECO:0000313" key="3">
    <source>
        <dbReference type="Proteomes" id="UP000195985"/>
    </source>
</evidence>
<feature type="transmembrane region" description="Helical" evidence="1">
    <location>
        <begin position="94"/>
        <end position="117"/>
    </location>
</feature>
<dbReference type="Pfam" id="PF05145">
    <property type="entry name" value="AbrB"/>
    <property type="match status" value="1"/>
</dbReference>
<dbReference type="GO" id="GO:0010468">
    <property type="term" value="P:regulation of gene expression"/>
    <property type="evidence" value="ECO:0007669"/>
    <property type="project" value="InterPro"/>
</dbReference>
<dbReference type="Proteomes" id="UP000195985">
    <property type="component" value="Unassembled WGS sequence"/>
</dbReference>
<dbReference type="EMBL" id="FWEY01000006">
    <property type="protein sequence ID" value="SLM52340.1"/>
    <property type="molecule type" value="Genomic_DNA"/>
</dbReference>
<feature type="transmembrane region" description="Helical" evidence="1">
    <location>
        <begin position="124"/>
        <end position="146"/>
    </location>
</feature>
<organism evidence="2 3">
    <name type="scientific">Trichococcus pasteurii</name>
    <dbReference type="NCBI Taxonomy" id="43064"/>
    <lineage>
        <taxon>Bacteria</taxon>
        <taxon>Bacillati</taxon>
        <taxon>Bacillota</taxon>
        <taxon>Bacilli</taxon>
        <taxon>Lactobacillales</taxon>
        <taxon>Carnobacteriaceae</taxon>
        <taxon>Trichococcus</taxon>
    </lineage>
</organism>
<dbReference type="NCBIfam" id="TIGR03082">
    <property type="entry name" value="Gneg_AbrB_dup"/>
    <property type="match status" value="1"/>
</dbReference>
<gene>
    <name evidence="2" type="ORF">TPAS_2034</name>
</gene>